<organism evidence="2 3">
    <name type="scientific">Drechslerella dactyloides</name>
    <name type="common">Nematode-trapping fungus</name>
    <name type="synonym">Arthrobotrys dactyloides</name>
    <dbReference type="NCBI Taxonomy" id="74499"/>
    <lineage>
        <taxon>Eukaryota</taxon>
        <taxon>Fungi</taxon>
        <taxon>Dikarya</taxon>
        <taxon>Ascomycota</taxon>
        <taxon>Pezizomycotina</taxon>
        <taxon>Orbiliomycetes</taxon>
        <taxon>Orbiliales</taxon>
        <taxon>Orbiliaceae</taxon>
        <taxon>Drechslerella</taxon>
    </lineage>
</organism>
<protein>
    <submittedName>
        <fullName evidence="2">Uncharacterized protein</fullName>
    </submittedName>
</protein>
<feature type="compositionally biased region" description="Pro residues" evidence="1">
    <location>
        <begin position="263"/>
        <end position="281"/>
    </location>
</feature>
<dbReference type="AlphaFoldDB" id="A0AAD6NH99"/>
<feature type="compositionally biased region" description="Basic and acidic residues" evidence="1">
    <location>
        <begin position="381"/>
        <end position="394"/>
    </location>
</feature>
<feature type="region of interest" description="Disordered" evidence="1">
    <location>
        <begin position="218"/>
        <end position="287"/>
    </location>
</feature>
<dbReference type="EMBL" id="JAQGDS010000009">
    <property type="protein sequence ID" value="KAJ6258127.1"/>
    <property type="molecule type" value="Genomic_DNA"/>
</dbReference>
<proteinExistence type="predicted"/>
<feature type="compositionally biased region" description="Acidic residues" evidence="1">
    <location>
        <begin position="231"/>
        <end position="250"/>
    </location>
</feature>
<dbReference type="Proteomes" id="UP001221413">
    <property type="component" value="Unassembled WGS sequence"/>
</dbReference>
<gene>
    <name evidence="2" type="ORF">Dda_7042</name>
</gene>
<feature type="compositionally biased region" description="Basic and acidic residues" evidence="1">
    <location>
        <begin position="419"/>
        <end position="431"/>
    </location>
</feature>
<feature type="compositionally biased region" description="Acidic residues" evidence="1">
    <location>
        <begin position="586"/>
        <end position="597"/>
    </location>
</feature>
<evidence type="ECO:0000313" key="3">
    <source>
        <dbReference type="Proteomes" id="UP001221413"/>
    </source>
</evidence>
<feature type="compositionally biased region" description="Polar residues" evidence="1">
    <location>
        <begin position="432"/>
        <end position="449"/>
    </location>
</feature>
<feature type="region of interest" description="Disordered" evidence="1">
    <location>
        <begin position="359"/>
        <end position="609"/>
    </location>
</feature>
<sequence length="609" mass="67914">MVPIVWNSPSISYNIHSLQAQVLNAKEGGPLLITRYQVPCTPALAITVNKAPGRSYDRIALDLQMKGSIPSESDNFQPVYVALSHVRTLDGMTILRRPTTDILNARPGTDIVNNSSHFVDLEAKTMLAVSEWLAEDNAAQHCRLAAAILAWIPYVFQGIRQNKTPETLCSATITRLEPGFPHFVLAESNLQQGVLEGANRRLLKFPFPNRRPGNLIENFSPDVLDYPPPDDGIDSDDDFFPLGDNEEGDSDGSSSSLPLRLPQNPPIRQPSPPMEEGPPRPTPRDIRPSFFLDNIIISTGFTTIDEWLDSLKIPQSTIKQEELDIKKEPPSPASISLGHHFSLGHKHLQEIEDKHKYSLTTDSPEDDNGDDTKSAAQSDSKITEGTHQMKEGTFSRRQVVQMMPAKPAREIRVSTSMQHPEKDQEGRKDECTQGSSYFISNPETNQPETGHTEGGIIVTGYLEDTPRSFKSRPGPKKRGCEGEDVTAKSKIPRLDPRYAGGDEEVSDEMSRIDEESQTDDIPQQRNSKHRGTKYNKDRHAERDRKASRKGHQQDEEEDSDGGPDPPSTDPEYEEDTEDGIGYGVDFSDDDIEADEHDEPIPSKRRRVAE</sequence>
<accession>A0AAD6NH99</accession>
<feature type="compositionally biased region" description="Basic and acidic residues" evidence="1">
    <location>
        <begin position="478"/>
        <end position="496"/>
    </location>
</feature>
<keyword evidence="3" id="KW-1185">Reference proteome</keyword>
<name>A0AAD6NH99_DREDA</name>
<evidence type="ECO:0000256" key="1">
    <source>
        <dbReference type="SAM" id="MobiDB-lite"/>
    </source>
</evidence>
<evidence type="ECO:0000313" key="2">
    <source>
        <dbReference type="EMBL" id="KAJ6258127.1"/>
    </source>
</evidence>
<feature type="compositionally biased region" description="Basic and acidic residues" evidence="1">
    <location>
        <begin position="534"/>
        <end position="544"/>
    </location>
</feature>
<comment type="caution">
    <text evidence="2">The sequence shown here is derived from an EMBL/GenBank/DDBJ whole genome shotgun (WGS) entry which is preliminary data.</text>
</comment>
<reference evidence="2" key="1">
    <citation type="submission" date="2023-01" db="EMBL/GenBank/DDBJ databases">
        <title>The chitinases involved in constricting ring structure development in the nematode-trapping fungus Drechslerella dactyloides.</title>
        <authorList>
            <person name="Wang R."/>
            <person name="Zhang L."/>
            <person name="Tang P."/>
            <person name="Li S."/>
            <person name="Liang L."/>
        </authorList>
    </citation>
    <scope>NUCLEOTIDE SEQUENCE</scope>
    <source>
        <strain evidence="2">YMF1.00031</strain>
    </source>
</reference>